<dbReference type="PROSITE" id="PS00518">
    <property type="entry name" value="ZF_RING_1"/>
    <property type="match status" value="1"/>
</dbReference>
<keyword evidence="9" id="KW-1185">Reference proteome</keyword>
<name>A0A8R1I9M6_CAEJA</name>
<dbReference type="InterPro" id="IPR027370">
    <property type="entry name" value="Znf-RING_euk"/>
</dbReference>
<dbReference type="SMART" id="SM00184">
    <property type="entry name" value="RING"/>
    <property type="match status" value="1"/>
</dbReference>
<evidence type="ECO:0000256" key="1">
    <source>
        <dbReference type="ARBA" id="ARBA00022723"/>
    </source>
</evidence>
<dbReference type="InterPro" id="IPR001841">
    <property type="entry name" value="Znf_RING"/>
</dbReference>
<feature type="region of interest" description="Disordered" evidence="5">
    <location>
        <begin position="238"/>
        <end position="274"/>
    </location>
</feature>
<dbReference type="Gene3D" id="3.30.40.10">
    <property type="entry name" value="Zinc/RING finger domain, C3HC4 (zinc finger)"/>
    <property type="match status" value="1"/>
</dbReference>
<evidence type="ECO:0000256" key="4">
    <source>
        <dbReference type="PROSITE-ProRule" id="PRU00024"/>
    </source>
</evidence>
<sequence>MANLIEIPTCDICTLEFDDNVIPRFLTACGHSFCQRCIKQMKAGDEVKCPYDTKITIVPSGKPERLPKNFAIAQLSEQIRRGLLPEQKSPSEVKFLDLCHENPQHKATVYCEDCRADLCNQCFQDLHKFNVMRHHMKNQLYSRNRQDTNCPIHRHLELRYACQSNICIAKYPVGCRWCFASGEHKEHCFVKVNELPSEQEKEPIYYMAPTAPQPRKNTNNGKTRCTSMVPLASKEFTPKIPTSRVPPRSRWSTDAPMERAPTPPIRQLSEQRASVDRVVLPQNAPRRRRFPRSFTDLLRTAF</sequence>
<dbReference type="PROSITE" id="PS50119">
    <property type="entry name" value="ZF_BBOX"/>
    <property type="match status" value="1"/>
</dbReference>
<evidence type="ECO:0000256" key="5">
    <source>
        <dbReference type="SAM" id="MobiDB-lite"/>
    </source>
</evidence>
<dbReference type="Pfam" id="PF00643">
    <property type="entry name" value="zf-B_box"/>
    <property type="match status" value="1"/>
</dbReference>
<dbReference type="PANTHER" id="PTHR47156:SF10">
    <property type="entry name" value="E3 UBIQUITIN-PROTEIN LIGASE TRIM-21-RELATED"/>
    <property type="match status" value="1"/>
</dbReference>
<keyword evidence="2 4" id="KW-0863">Zinc-finger</keyword>
<reference evidence="9" key="1">
    <citation type="submission" date="2010-08" db="EMBL/GenBank/DDBJ databases">
        <authorList>
            <consortium name="Caenorhabditis japonica Sequencing Consortium"/>
            <person name="Wilson R.K."/>
        </authorList>
    </citation>
    <scope>NUCLEOTIDE SEQUENCE [LARGE SCALE GENOMIC DNA]</scope>
    <source>
        <strain evidence="9">DF5081</strain>
    </source>
</reference>
<dbReference type="InterPro" id="IPR017907">
    <property type="entry name" value="Znf_RING_CS"/>
</dbReference>
<accession>A0A8R1I9M6</accession>
<evidence type="ECO:0008006" key="10">
    <source>
        <dbReference type="Google" id="ProtNLM"/>
    </source>
</evidence>
<feature type="domain" description="B box-type" evidence="7">
    <location>
        <begin position="94"/>
        <end position="140"/>
    </location>
</feature>
<dbReference type="PROSITE" id="PS50089">
    <property type="entry name" value="ZF_RING_2"/>
    <property type="match status" value="1"/>
</dbReference>
<dbReference type="EnsemblMetazoa" id="CJA19217.1">
    <property type="protein sequence ID" value="CJA19217.1"/>
    <property type="gene ID" value="WBGene00138421"/>
</dbReference>
<evidence type="ECO:0000256" key="2">
    <source>
        <dbReference type="ARBA" id="ARBA00022771"/>
    </source>
</evidence>
<dbReference type="InterPro" id="IPR013083">
    <property type="entry name" value="Znf_RING/FYVE/PHD"/>
</dbReference>
<evidence type="ECO:0000259" key="7">
    <source>
        <dbReference type="PROSITE" id="PS50119"/>
    </source>
</evidence>
<dbReference type="Gene3D" id="3.30.160.60">
    <property type="entry name" value="Classic Zinc Finger"/>
    <property type="match status" value="1"/>
</dbReference>
<keyword evidence="3" id="KW-0862">Zinc</keyword>
<evidence type="ECO:0000259" key="6">
    <source>
        <dbReference type="PROSITE" id="PS50089"/>
    </source>
</evidence>
<reference evidence="8" key="2">
    <citation type="submission" date="2022-06" db="UniProtKB">
        <authorList>
            <consortium name="EnsemblMetazoa"/>
        </authorList>
    </citation>
    <scope>IDENTIFICATION</scope>
    <source>
        <strain evidence="8">DF5081</strain>
    </source>
</reference>
<dbReference type="SUPFAM" id="SSF57845">
    <property type="entry name" value="B-box zinc-binding domain"/>
    <property type="match status" value="1"/>
</dbReference>
<dbReference type="GO" id="GO:0008270">
    <property type="term" value="F:zinc ion binding"/>
    <property type="evidence" value="ECO:0007669"/>
    <property type="project" value="UniProtKB-KW"/>
</dbReference>
<keyword evidence="1" id="KW-0479">Metal-binding</keyword>
<dbReference type="Pfam" id="PF13445">
    <property type="entry name" value="zf-RING_UBOX"/>
    <property type="match status" value="1"/>
</dbReference>
<organism evidence="8 9">
    <name type="scientific">Caenorhabditis japonica</name>
    <dbReference type="NCBI Taxonomy" id="281687"/>
    <lineage>
        <taxon>Eukaryota</taxon>
        <taxon>Metazoa</taxon>
        <taxon>Ecdysozoa</taxon>
        <taxon>Nematoda</taxon>
        <taxon>Chromadorea</taxon>
        <taxon>Rhabditida</taxon>
        <taxon>Rhabditina</taxon>
        <taxon>Rhabditomorpha</taxon>
        <taxon>Rhabditoidea</taxon>
        <taxon>Rhabditidae</taxon>
        <taxon>Peloderinae</taxon>
        <taxon>Caenorhabditis</taxon>
    </lineage>
</organism>
<dbReference type="AlphaFoldDB" id="A0A8R1I9M6"/>
<dbReference type="PANTHER" id="PTHR47156">
    <property type="entry name" value="PROTEIN CBG20824"/>
    <property type="match status" value="1"/>
</dbReference>
<feature type="domain" description="RING-type" evidence="6">
    <location>
        <begin position="10"/>
        <end position="53"/>
    </location>
</feature>
<dbReference type="InterPro" id="IPR052667">
    <property type="entry name" value="E3_ubiquitin-ligase_RING"/>
</dbReference>
<evidence type="ECO:0000313" key="9">
    <source>
        <dbReference type="Proteomes" id="UP000005237"/>
    </source>
</evidence>
<evidence type="ECO:0000256" key="3">
    <source>
        <dbReference type="ARBA" id="ARBA00022833"/>
    </source>
</evidence>
<dbReference type="SUPFAM" id="SSF57850">
    <property type="entry name" value="RING/U-box"/>
    <property type="match status" value="1"/>
</dbReference>
<dbReference type="Proteomes" id="UP000005237">
    <property type="component" value="Unassembled WGS sequence"/>
</dbReference>
<evidence type="ECO:0000313" key="8">
    <source>
        <dbReference type="EnsemblMetazoa" id="CJA19217.1"/>
    </source>
</evidence>
<dbReference type="InterPro" id="IPR000315">
    <property type="entry name" value="Znf_B-box"/>
</dbReference>
<proteinExistence type="predicted"/>
<protein>
    <recommendedName>
        <fullName evidence="10">RING-type domain-containing protein</fullName>
    </recommendedName>
</protein>